<feature type="transmembrane region" description="Helical" evidence="7">
    <location>
        <begin position="153"/>
        <end position="174"/>
    </location>
</feature>
<dbReference type="SUPFAM" id="SSF50965">
    <property type="entry name" value="Galactose oxidase, central domain"/>
    <property type="match status" value="1"/>
</dbReference>
<evidence type="ECO:0000313" key="10">
    <source>
        <dbReference type="Proteomes" id="UP000701801"/>
    </source>
</evidence>
<feature type="transmembrane region" description="Helical" evidence="7">
    <location>
        <begin position="43"/>
        <end position="64"/>
    </location>
</feature>
<feature type="region of interest" description="Disordered" evidence="6">
    <location>
        <begin position="1171"/>
        <end position="1414"/>
    </location>
</feature>
<dbReference type="InterPro" id="IPR015915">
    <property type="entry name" value="Kelch-typ_b-propeller"/>
</dbReference>
<feature type="compositionally biased region" description="Polar residues" evidence="6">
    <location>
        <begin position="1386"/>
        <end position="1395"/>
    </location>
</feature>
<feature type="compositionally biased region" description="Low complexity" evidence="6">
    <location>
        <begin position="285"/>
        <end position="297"/>
    </location>
</feature>
<reference evidence="9" key="1">
    <citation type="submission" date="2021-07" db="EMBL/GenBank/DDBJ databases">
        <authorList>
            <person name="Durling M."/>
        </authorList>
    </citation>
    <scope>NUCLEOTIDE SEQUENCE</scope>
</reference>
<feature type="compositionally biased region" description="Basic and acidic residues" evidence="6">
    <location>
        <begin position="1367"/>
        <end position="1382"/>
    </location>
</feature>
<comment type="subcellular location">
    <subcellularLocation>
        <location evidence="1">Membrane</location>
        <topology evidence="1">Multi-pass membrane protein</topology>
    </subcellularLocation>
</comment>
<comment type="caution">
    <text evidence="9">The sequence shown here is derived from an EMBL/GenBank/DDBJ whole genome shotgun (WGS) entry which is preliminary data.</text>
</comment>
<evidence type="ECO:0000259" key="8">
    <source>
        <dbReference type="Pfam" id="PF20684"/>
    </source>
</evidence>
<dbReference type="GO" id="GO:0016020">
    <property type="term" value="C:membrane"/>
    <property type="evidence" value="ECO:0007669"/>
    <property type="project" value="UniProtKB-SubCell"/>
</dbReference>
<keyword evidence="10" id="KW-1185">Reference proteome</keyword>
<feature type="domain" description="Rhodopsin" evidence="8">
    <location>
        <begin position="60"/>
        <end position="169"/>
    </location>
</feature>
<evidence type="ECO:0000313" key="9">
    <source>
        <dbReference type="EMBL" id="CAG8975941.1"/>
    </source>
</evidence>
<comment type="similarity">
    <text evidence="5">Belongs to the SAT4 family.</text>
</comment>
<dbReference type="OrthoDB" id="205993at2759"/>
<dbReference type="PANTHER" id="PTHR33048">
    <property type="entry name" value="PTH11-LIKE INTEGRAL MEMBRANE PROTEIN (AFU_ORTHOLOGUE AFUA_5G11245)"/>
    <property type="match status" value="1"/>
</dbReference>
<feature type="transmembrane region" description="Helical" evidence="7">
    <location>
        <begin position="76"/>
        <end position="101"/>
    </location>
</feature>
<evidence type="ECO:0000256" key="3">
    <source>
        <dbReference type="ARBA" id="ARBA00022989"/>
    </source>
</evidence>
<feature type="transmembrane region" description="Helical" evidence="7">
    <location>
        <begin position="205"/>
        <end position="226"/>
    </location>
</feature>
<feature type="transmembrane region" description="Helical" evidence="7">
    <location>
        <begin position="180"/>
        <end position="198"/>
    </location>
</feature>
<keyword evidence="4 7" id="KW-0472">Membrane</keyword>
<feature type="region of interest" description="Disordered" evidence="6">
    <location>
        <begin position="285"/>
        <end position="306"/>
    </location>
</feature>
<evidence type="ECO:0000256" key="2">
    <source>
        <dbReference type="ARBA" id="ARBA00022692"/>
    </source>
</evidence>
<name>A0A9N9LNS6_9HELO</name>
<dbReference type="InterPro" id="IPR052337">
    <property type="entry name" value="SAT4-like"/>
</dbReference>
<accession>A0A9N9LNS6</accession>
<keyword evidence="2 7" id="KW-0812">Transmembrane</keyword>
<evidence type="ECO:0000256" key="5">
    <source>
        <dbReference type="ARBA" id="ARBA00038359"/>
    </source>
</evidence>
<feature type="compositionally biased region" description="Polar residues" evidence="6">
    <location>
        <begin position="1224"/>
        <end position="1265"/>
    </location>
</feature>
<organism evidence="9 10">
    <name type="scientific">Hymenoscyphus albidus</name>
    <dbReference type="NCBI Taxonomy" id="595503"/>
    <lineage>
        <taxon>Eukaryota</taxon>
        <taxon>Fungi</taxon>
        <taxon>Dikarya</taxon>
        <taxon>Ascomycota</taxon>
        <taxon>Pezizomycotina</taxon>
        <taxon>Leotiomycetes</taxon>
        <taxon>Helotiales</taxon>
        <taxon>Helotiaceae</taxon>
        <taxon>Hymenoscyphus</taxon>
    </lineage>
</organism>
<dbReference type="InterPro" id="IPR011043">
    <property type="entry name" value="Gal_Oxase/kelch_b-propeller"/>
</dbReference>
<proteinExistence type="inferred from homology"/>
<feature type="compositionally biased region" description="Low complexity" evidence="6">
    <location>
        <begin position="1197"/>
        <end position="1222"/>
    </location>
</feature>
<feature type="region of interest" description="Disordered" evidence="6">
    <location>
        <begin position="1453"/>
        <end position="1483"/>
    </location>
</feature>
<feature type="compositionally biased region" description="Polar residues" evidence="6">
    <location>
        <begin position="1107"/>
        <end position="1127"/>
    </location>
</feature>
<evidence type="ECO:0000256" key="1">
    <source>
        <dbReference type="ARBA" id="ARBA00004141"/>
    </source>
</evidence>
<dbReference type="InterPro" id="IPR049326">
    <property type="entry name" value="Rhodopsin_dom_fungi"/>
</dbReference>
<feature type="transmembrane region" description="Helical" evidence="7">
    <location>
        <begin position="121"/>
        <end position="146"/>
    </location>
</feature>
<dbReference type="Gene3D" id="2.120.10.80">
    <property type="entry name" value="Kelch-type beta propeller"/>
    <property type="match status" value="1"/>
</dbReference>
<feature type="compositionally biased region" description="Gly residues" evidence="6">
    <location>
        <begin position="1468"/>
        <end position="1482"/>
    </location>
</feature>
<dbReference type="Proteomes" id="UP000701801">
    <property type="component" value="Unassembled WGS sequence"/>
</dbReference>
<feature type="transmembrane region" description="Helical" evidence="7">
    <location>
        <begin position="907"/>
        <end position="928"/>
    </location>
</feature>
<feature type="region of interest" description="Disordered" evidence="6">
    <location>
        <begin position="1097"/>
        <end position="1137"/>
    </location>
</feature>
<feature type="compositionally biased region" description="Low complexity" evidence="6">
    <location>
        <begin position="1458"/>
        <end position="1467"/>
    </location>
</feature>
<dbReference type="Pfam" id="PF20684">
    <property type="entry name" value="Fung_rhodopsin"/>
    <property type="match status" value="2"/>
</dbReference>
<feature type="region of interest" description="Disordered" evidence="6">
    <location>
        <begin position="1510"/>
        <end position="1534"/>
    </location>
</feature>
<evidence type="ECO:0000256" key="6">
    <source>
        <dbReference type="SAM" id="MobiDB-lite"/>
    </source>
</evidence>
<dbReference type="EMBL" id="CAJVRM010000156">
    <property type="protein sequence ID" value="CAG8975941.1"/>
    <property type="molecule type" value="Genomic_DNA"/>
</dbReference>
<gene>
    <name evidence="9" type="ORF">HYALB_00007072</name>
</gene>
<evidence type="ECO:0000256" key="4">
    <source>
        <dbReference type="ARBA" id="ARBA00023136"/>
    </source>
</evidence>
<dbReference type="PANTHER" id="PTHR33048:SF167">
    <property type="entry name" value="INTEGRAL MEMBRANE PROTEIN"/>
    <property type="match status" value="1"/>
</dbReference>
<feature type="compositionally biased region" description="Basic residues" evidence="6">
    <location>
        <begin position="1296"/>
        <end position="1306"/>
    </location>
</feature>
<keyword evidence="3 7" id="KW-1133">Transmembrane helix</keyword>
<sequence length="1549" mass="166020">MRVNMPPTGWNQYFNNKRITHESVILDPVTGLNTDRSTNAPTILATNGILTLMAMVTVAARLYVKSVMLKTTGRDDWVILAAMICGLGTMQCFIGETHYGLGMHIDAVSIEDQQEQLHWQFFHTLFVTTGITLVKVSISFLLLRIVPDRNYRIFLWSTIVFLCLFIVICATGMFNSIVNIVTDVLLACLPIPVVWTLQVNKRTKVSLIVVLSLGFVVCFCAIYKTVIQMTAFEDPDRTRDATFSTWYSVELFVGIIAASLPSLRPLFKSILETSTNLMRSGSHKFGLSSGASSSGQSVRRRAPPTYTKEDEAVMEKIARGAGINDIQNYKFEIMTSVEPASKLKRRMSSSELDEMYPIQGIRKTATALRSTNQKSVAGGIATARIRLLGRPSCPNNAPQAAHLDRQYDFLIGYANSSPRQSVGWSVYYLCSALNAGSRLTKIALEHKVGDDVSDRSRSIHYYVSSTSFSTTANDEVPPRRLSAMEMALPYHPTSILLSQTPSNDNGIAYAFVQKSASDSTQQLVSFNISSHIWTANLSLSAVTPNLPFTSDETAAFIPSISSANEISVYTGSCAGPNNAQLWRFTPSTENEIGNGTWAREDTKVPSGGGLIAGPGFLSSGFTFSSLVNAKASQSKIYNFGGMCPTSDATVSTWQTAANYSNAMLRLAPTTPSSASVFSLELLTSRGPPIAEAGFTITGLAPTFLNNSGTLTQQRSYILFGGHTKTAFLNTSTVALWNLPEEGWSFVAVKSPDSANTELAIRSTAKQVDSRSGHTAVLTEDGSQIIVLGGWVGNTGQAADPQLAVLNIGSGFGGKGDWQWTVPTVQPTFPGIFGHGAVMLPGNVMMILGGYNITTLTTAKRDVSTSGAMFFNATSLQWVSSYTNPAYVAALAAKAENSGSGNSKVKTVGLGAGLGLGFAAIILAIGVYFCYSRKLKKKREADRERDLGALAAQSNNDYKDPNNNMIERGTDFPWSNGGWNAYNDRQQALYDSTSALAGYENLHGGGHVMGDNGKVASTPKQITRKPLHSRNTRGTYQLTPNYDMGNGGNHGRTNSLGTAGPIHPIYEADEDDHARGHAHGPTTIGLAIATGDGIATGEKRYSDPFKDASTQGPSIIRQGTNRSVSASELESPAQEREREIQEWVSDWAAADALLNAQTQTHSGAGRISPTRRAQLVAGSHSVSSVSGEEDGRTASNLSERSGVSSMSRSGSGSGQSRNNSLRGFITTTINPFSSTPTVENSTAQHNAPHSAGSGSSFSTAKTSFPTLQAEGETLLPRPDNNHDRDDSSPTNEPGSPSKRKLSVRLKRGQTGWLGSLRRAIGVETTPEDVPLETSREPSPTHPEPTSNSDAVPRRAVSASATLWRRKQGKSDWEDSSDEVHMRGGEMSTRSNTFTNDTSRDALISNTSGNRNSAYDDDEDWDIEKAVENRVVQVMFTVPKEKLRVVNGAVEDGSEVGSMKSRVGSVKSESGGGVGVPGGNGGGKVEIPPMTPLLSMGENEKGDILVGALGTVTPAPAPVTPTRGGSPKGKARGAKVGEIVEKLEMIGSPAR</sequence>
<protein>
    <recommendedName>
        <fullName evidence="8">Rhodopsin domain-containing protein</fullName>
    </recommendedName>
</protein>
<evidence type="ECO:0000256" key="7">
    <source>
        <dbReference type="SAM" id="Phobius"/>
    </source>
</evidence>
<feature type="domain" description="Rhodopsin" evidence="8">
    <location>
        <begin position="171"/>
        <end position="268"/>
    </location>
</feature>
<feature type="compositionally biased region" description="Polar residues" evidence="6">
    <location>
        <begin position="1402"/>
        <end position="1411"/>
    </location>
</feature>